<gene>
    <name evidence="7" type="ORF">SS37A_12240</name>
</gene>
<dbReference type="RefSeq" id="WP_281931195.1">
    <property type="nucleotide sequence ID" value="NZ_AP027142.1"/>
</dbReference>
<dbReference type="Pfam" id="PF02534">
    <property type="entry name" value="T4SS-DNA_transf"/>
    <property type="match status" value="1"/>
</dbReference>
<dbReference type="PANTHER" id="PTHR37937">
    <property type="entry name" value="CONJUGATIVE TRANSFER: DNA TRANSPORT"/>
    <property type="match status" value="1"/>
</dbReference>
<keyword evidence="3" id="KW-1003">Cell membrane</keyword>
<evidence type="ECO:0000256" key="3">
    <source>
        <dbReference type="ARBA" id="ARBA00022475"/>
    </source>
</evidence>
<dbReference type="CDD" id="cd01127">
    <property type="entry name" value="TrwB_TraG_TraD_VirD4"/>
    <property type="match status" value="1"/>
</dbReference>
<keyword evidence="5" id="KW-1133">Transmembrane helix</keyword>
<dbReference type="InterPro" id="IPR051539">
    <property type="entry name" value="T4SS-coupling_protein"/>
</dbReference>
<accession>A0ABM8E6V6</accession>
<comment type="similarity">
    <text evidence="2">Belongs to the VirD4/TraG family.</text>
</comment>
<organism evidence="7 8">
    <name type="scientific">Methylocystis iwaonis</name>
    <dbReference type="NCBI Taxonomy" id="2885079"/>
    <lineage>
        <taxon>Bacteria</taxon>
        <taxon>Pseudomonadati</taxon>
        <taxon>Pseudomonadota</taxon>
        <taxon>Alphaproteobacteria</taxon>
        <taxon>Hyphomicrobiales</taxon>
        <taxon>Methylocystaceae</taxon>
        <taxon>Methylocystis</taxon>
    </lineage>
</organism>
<dbReference type="Gene3D" id="3.40.50.300">
    <property type="entry name" value="P-loop containing nucleotide triphosphate hydrolases"/>
    <property type="match status" value="1"/>
</dbReference>
<keyword evidence="8" id="KW-1185">Reference proteome</keyword>
<dbReference type="Proteomes" id="UP001317629">
    <property type="component" value="Chromosome"/>
</dbReference>
<evidence type="ECO:0000256" key="6">
    <source>
        <dbReference type="ARBA" id="ARBA00023136"/>
    </source>
</evidence>
<evidence type="ECO:0008006" key="9">
    <source>
        <dbReference type="Google" id="ProtNLM"/>
    </source>
</evidence>
<dbReference type="EMBL" id="AP027142">
    <property type="protein sequence ID" value="BDV33695.1"/>
    <property type="molecule type" value="Genomic_DNA"/>
</dbReference>
<reference evidence="7 8" key="1">
    <citation type="journal article" date="2023" name="Int. J. Syst. Evol. Microbiol.">
        <title>Methylocystis iwaonis sp. nov., a type II methane-oxidizing bacterium from surface soil of a rice paddy field in Japan, and emended description of the genus Methylocystis (ex Whittenbury et al. 1970) Bowman et al. 1993.</title>
        <authorList>
            <person name="Kaise H."/>
            <person name="Sawadogo J.B."/>
            <person name="Alam M.S."/>
            <person name="Ueno C."/>
            <person name="Dianou D."/>
            <person name="Shinjo R."/>
            <person name="Asakawa S."/>
        </authorList>
    </citation>
    <scope>NUCLEOTIDE SEQUENCE [LARGE SCALE GENOMIC DNA]</scope>
    <source>
        <strain evidence="7 8">SS37A-Re</strain>
    </source>
</reference>
<sequence length="213" mass="24405">MAHRHLVSAENPRRRYLVVPPSDTSRTKPLVHLILNQIGRRLTEELESKQRRHRLLLTLGELPALGQLDCFESALAFTVGYGLKSFLIAQSLNQVEKAYGPNNAILDNCHVRLSFATNDDRTAKRVSDAPRRRDGNARNEELRWPSVEPLARHLMVPRHETERELLTPGEVMQLPTADEIILASGLPPIRAQNARYYDDRRLMDGYCRPRSQR</sequence>
<dbReference type="SUPFAM" id="SSF52540">
    <property type="entry name" value="P-loop containing nucleoside triphosphate hydrolases"/>
    <property type="match status" value="1"/>
</dbReference>
<dbReference type="PANTHER" id="PTHR37937:SF1">
    <property type="entry name" value="CONJUGATIVE TRANSFER: DNA TRANSPORT"/>
    <property type="match status" value="1"/>
</dbReference>
<name>A0ABM8E6V6_9HYPH</name>
<evidence type="ECO:0000256" key="5">
    <source>
        <dbReference type="ARBA" id="ARBA00022989"/>
    </source>
</evidence>
<evidence type="ECO:0000313" key="8">
    <source>
        <dbReference type="Proteomes" id="UP001317629"/>
    </source>
</evidence>
<keyword evidence="6" id="KW-0472">Membrane</keyword>
<evidence type="ECO:0000256" key="4">
    <source>
        <dbReference type="ARBA" id="ARBA00022692"/>
    </source>
</evidence>
<evidence type="ECO:0000256" key="2">
    <source>
        <dbReference type="ARBA" id="ARBA00008806"/>
    </source>
</evidence>
<proteinExistence type="inferred from homology"/>
<keyword evidence="4" id="KW-0812">Transmembrane</keyword>
<dbReference type="InterPro" id="IPR027417">
    <property type="entry name" value="P-loop_NTPase"/>
</dbReference>
<evidence type="ECO:0000313" key="7">
    <source>
        <dbReference type="EMBL" id="BDV33695.1"/>
    </source>
</evidence>
<comment type="subcellular location">
    <subcellularLocation>
        <location evidence="1">Cell membrane</location>
        <topology evidence="1">Multi-pass membrane protein</topology>
    </subcellularLocation>
</comment>
<protein>
    <recommendedName>
        <fullName evidence="9">Conjugal transfer protein TraG</fullName>
    </recommendedName>
</protein>
<evidence type="ECO:0000256" key="1">
    <source>
        <dbReference type="ARBA" id="ARBA00004651"/>
    </source>
</evidence>
<dbReference type="InterPro" id="IPR003688">
    <property type="entry name" value="TraG/VirD4"/>
</dbReference>